<sequence>MQFPRYFLLSVVLTLALHEVLASNFQEDVDKSPDIDEKILVGKDDPQDSKTLESAFKISNEDGNVQLKFWFRGEDDENDDGEDDVDSDNDNDGVVDSDDDDGGDNEDDGGDRKRHDALGRQYSSEYNPKFDRRRRRTYHEEDEDGERYLDIGCTRYGCFGFDRYDIYNKDVEQGNDLWRSYRGGGFHSRTGRSYHEDYDSDDNDKDRDD</sequence>
<reference evidence="3 4" key="2">
    <citation type="submission" date="2018-11" db="EMBL/GenBank/DDBJ databases">
        <authorList>
            <consortium name="Pathogen Informatics"/>
        </authorList>
    </citation>
    <scope>NUCLEOTIDE SEQUENCE [LARGE SCALE GENOMIC DNA]</scope>
</reference>
<dbReference type="WBParaSite" id="TTAC_0000633101-mRNA-1">
    <property type="protein sequence ID" value="TTAC_0000633101-mRNA-1"/>
    <property type="gene ID" value="TTAC_0000633101"/>
</dbReference>
<evidence type="ECO:0000256" key="2">
    <source>
        <dbReference type="SAM" id="SignalP"/>
    </source>
</evidence>
<keyword evidence="2" id="KW-0732">Signal</keyword>
<accession>A0A0R3WZT8</accession>
<feature type="region of interest" description="Disordered" evidence="1">
    <location>
        <begin position="180"/>
        <end position="209"/>
    </location>
</feature>
<name>A0A0R3WZT8_HYDTA</name>
<organism evidence="5">
    <name type="scientific">Hydatigena taeniaeformis</name>
    <name type="common">Feline tapeworm</name>
    <name type="synonym">Taenia taeniaeformis</name>
    <dbReference type="NCBI Taxonomy" id="6205"/>
    <lineage>
        <taxon>Eukaryota</taxon>
        <taxon>Metazoa</taxon>
        <taxon>Spiralia</taxon>
        <taxon>Lophotrochozoa</taxon>
        <taxon>Platyhelminthes</taxon>
        <taxon>Cestoda</taxon>
        <taxon>Eucestoda</taxon>
        <taxon>Cyclophyllidea</taxon>
        <taxon>Taeniidae</taxon>
        <taxon>Hydatigera</taxon>
    </lineage>
</organism>
<proteinExistence type="predicted"/>
<feature type="region of interest" description="Disordered" evidence="1">
    <location>
        <begin position="76"/>
        <end position="144"/>
    </location>
</feature>
<dbReference type="OrthoDB" id="10623544at2759"/>
<reference evidence="5" key="1">
    <citation type="submission" date="2017-02" db="UniProtKB">
        <authorList>
            <consortium name="WormBaseParasite"/>
        </authorList>
    </citation>
    <scope>IDENTIFICATION</scope>
</reference>
<dbReference type="AlphaFoldDB" id="A0A0R3WZT8"/>
<evidence type="ECO:0000313" key="5">
    <source>
        <dbReference type="WBParaSite" id="TTAC_0000633101-mRNA-1"/>
    </source>
</evidence>
<feature type="compositionally biased region" description="Acidic residues" evidence="1">
    <location>
        <begin position="76"/>
        <end position="109"/>
    </location>
</feature>
<evidence type="ECO:0000313" key="3">
    <source>
        <dbReference type="EMBL" id="VDM30505.1"/>
    </source>
</evidence>
<gene>
    <name evidence="3" type="ORF">TTAC_LOCUS6316</name>
</gene>
<dbReference type="Proteomes" id="UP000274429">
    <property type="component" value="Unassembled WGS sequence"/>
</dbReference>
<keyword evidence="4" id="KW-1185">Reference proteome</keyword>
<evidence type="ECO:0000256" key="1">
    <source>
        <dbReference type="SAM" id="MobiDB-lite"/>
    </source>
</evidence>
<dbReference type="EMBL" id="UYWX01020299">
    <property type="protein sequence ID" value="VDM30505.1"/>
    <property type="molecule type" value="Genomic_DNA"/>
</dbReference>
<feature type="signal peptide" evidence="2">
    <location>
        <begin position="1"/>
        <end position="22"/>
    </location>
</feature>
<feature type="chain" id="PRO_5043133073" evidence="2">
    <location>
        <begin position="23"/>
        <end position="209"/>
    </location>
</feature>
<evidence type="ECO:0000313" key="4">
    <source>
        <dbReference type="Proteomes" id="UP000274429"/>
    </source>
</evidence>
<protein>
    <submittedName>
        <fullName evidence="5">Iwr1 domain-containing protein</fullName>
    </submittedName>
</protein>